<protein>
    <submittedName>
        <fullName evidence="4">Sulfopyruvate decarboxylase</fullName>
    </submittedName>
</protein>
<dbReference type="AlphaFoldDB" id="A0A934N8Z2"/>
<name>A0A934N8Z2_9BACT</name>
<evidence type="ECO:0000256" key="1">
    <source>
        <dbReference type="ARBA" id="ARBA00022793"/>
    </source>
</evidence>
<evidence type="ECO:0000313" key="5">
    <source>
        <dbReference type="Proteomes" id="UP000612893"/>
    </source>
</evidence>
<dbReference type="PANTHER" id="PTHR42818">
    <property type="entry name" value="SULFOPYRUVATE DECARBOXYLASE SUBUNIT ALPHA"/>
    <property type="match status" value="1"/>
</dbReference>
<dbReference type="GO" id="GO:0016831">
    <property type="term" value="F:carboxy-lyase activity"/>
    <property type="evidence" value="ECO:0007669"/>
    <property type="project" value="UniProtKB-KW"/>
</dbReference>
<dbReference type="PANTHER" id="PTHR42818:SF1">
    <property type="entry name" value="SULFOPYRUVATE DECARBOXYLASE"/>
    <property type="match status" value="1"/>
</dbReference>
<comment type="caution">
    <text evidence="4">The sequence shown here is derived from an EMBL/GenBank/DDBJ whole genome shotgun (WGS) entry which is preliminary data.</text>
</comment>
<feature type="domain" description="Thiamine pyrophosphate enzyme N-terminal TPP-binding" evidence="3">
    <location>
        <begin position="10"/>
        <end position="103"/>
    </location>
</feature>
<proteinExistence type="predicted"/>
<reference evidence="4" key="1">
    <citation type="submission" date="2020-10" db="EMBL/GenBank/DDBJ databases">
        <title>Ca. Dormibacterota MAGs.</title>
        <authorList>
            <person name="Montgomery K."/>
        </authorList>
    </citation>
    <scope>NUCLEOTIDE SEQUENCE [LARGE SCALE GENOMIC DNA]</scope>
    <source>
        <strain evidence="4">SC8812_S17_10</strain>
    </source>
</reference>
<sequence>MPVSRANSGVVYEALKASGVRLVSALPETWLVHLIRLAEEDPEMILVRLAKEEEGVGISMGAHFAGVRSALLMQNHGFLQSINGLVSGAMLNRMPLLLMITDRGHLGEKDPWQTEGGRYTRRVLDALNLVYDELSRPEDAAVKVDRALALAHSSLAPVALLMTRSLMWEEPAA</sequence>
<evidence type="ECO:0000313" key="4">
    <source>
        <dbReference type="EMBL" id="MBJ7599976.1"/>
    </source>
</evidence>
<dbReference type="InterPro" id="IPR029061">
    <property type="entry name" value="THDP-binding"/>
</dbReference>
<dbReference type="SUPFAM" id="SSF52518">
    <property type="entry name" value="Thiamin diphosphate-binding fold (THDP-binding)"/>
    <property type="match status" value="1"/>
</dbReference>
<organism evidence="4 5">
    <name type="scientific">Candidatus Nephthysia bennettiae</name>
    <dbReference type="NCBI Taxonomy" id="3127016"/>
    <lineage>
        <taxon>Bacteria</taxon>
        <taxon>Bacillati</taxon>
        <taxon>Candidatus Dormiibacterota</taxon>
        <taxon>Candidatus Dormibacteria</taxon>
        <taxon>Candidatus Dormibacterales</taxon>
        <taxon>Candidatus Dormibacteraceae</taxon>
        <taxon>Candidatus Nephthysia</taxon>
    </lineage>
</organism>
<dbReference type="InterPro" id="IPR012001">
    <property type="entry name" value="Thiamin_PyroP_enz_TPP-bd_dom"/>
</dbReference>
<dbReference type="Gene3D" id="3.40.50.970">
    <property type="match status" value="1"/>
</dbReference>
<evidence type="ECO:0000259" key="3">
    <source>
        <dbReference type="Pfam" id="PF02776"/>
    </source>
</evidence>
<keyword evidence="2" id="KW-0456">Lyase</keyword>
<accession>A0A934N8Z2</accession>
<keyword evidence="1" id="KW-0210">Decarboxylase</keyword>
<dbReference type="GO" id="GO:0030976">
    <property type="term" value="F:thiamine pyrophosphate binding"/>
    <property type="evidence" value="ECO:0007669"/>
    <property type="project" value="InterPro"/>
</dbReference>
<dbReference type="EMBL" id="JAEKNR010000178">
    <property type="protein sequence ID" value="MBJ7599976.1"/>
    <property type="molecule type" value="Genomic_DNA"/>
</dbReference>
<dbReference type="Proteomes" id="UP000612893">
    <property type="component" value="Unassembled WGS sequence"/>
</dbReference>
<dbReference type="InterPro" id="IPR051818">
    <property type="entry name" value="TPP_dependent_decarboxylase"/>
</dbReference>
<gene>
    <name evidence="4" type="ORF">JF922_18100</name>
</gene>
<keyword evidence="5" id="KW-1185">Reference proteome</keyword>
<dbReference type="Pfam" id="PF02776">
    <property type="entry name" value="TPP_enzyme_N"/>
    <property type="match status" value="1"/>
</dbReference>
<evidence type="ECO:0000256" key="2">
    <source>
        <dbReference type="ARBA" id="ARBA00023239"/>
    </source>
</evidence>
<dbReference type="RefSeq" id="WP_338203637.1">
    <property type="nucleotide sequence ID" value="NZ_JAEKNR010000178.1"/>
</dbReference>